<feature type="signal peptide" evidence="1">
    <location>
        <begin position="1"/>
        <end position="18"/>
    </location>
</feature>
<name>A0A1E7FRQ4_9STRA</name>
<organism evidence="2 3">
    <name type="scientific">Fragilariopsis cylindrus CCMP1102</name>
    <dbReference type="NCBI Taxonomy" id="635003"/>
    <lineage>
        <taxon>Eukaryota</taxon>
        <taxon>Sar</taxon>
        <taxon>Stramenopiles</taxon>
        <taxon>Ochrophyta</taxon>
        <taxon>Bacillariophyta</taxon>
        <taxon>Bacillariophyceae</taxon>
        <taxon>Bacillariophycidae</taxon>
        <taxon>Bacillariales</taxon>
        <taxon>Bacillariaceae</taxon>
        <taxon>Fragilariopsis</taxon>
    </lineage>
</organism>
<keyword evidence="1" id="KW-0732">Signal</keyword>
<accession>A0A1E7FRQ4</accession>
<dbReference type="KEGG" id="fcy:FRACYDRAFT_234482"/>
<dbReference type="AlphaFoldDB" id="A0A1E7FRQ4"/>
<dbReference type="Proteomes" id="UP000095751">
    <property type="component" value="Unassembled WGS sequence"/>
</dbReference>
<proteinExistence type="predicted"/>
<sequence>MKLISVALLLACFLSAMAQTNSTANQTIANVTNATTPANCPCLFDGSDDDDCIVYGSLDGDLKAWPTADQTCLDAYTIKVDAPDPTLTCSSANAFVNALKLGALSNSKAKFGLGIPYGGFFDESTVNSDIPVLKDTIPISGTSYDCKSSESTCYNAMKPYFESDSDGIKEKKDVCDKLKGDVLVARETEQSIVRVRICAEYREPATILSACSDMFDAMEGDLKKFNDKTCGGFGTGPGSRTLPGCGGASRSSPASNLEKSFSLAMAFAGGVVGLLMLA</sequence>
<reference evidence="2 3" key="1">
    <citation type="submission" date="2016-09" db="EMBL/GenBank/DDBJ databases">
        <title>Extensive genetic diversity and differential bi-allelic expression allows diatom success in the polar Southern Ocean.</title>
        <authorList>
            <consortium name="DOE Joint Genome Institute"/>
            <person name="Mock T."/>
            <person name="Otillar R.P."/>
            <person name="Strauss J."/>
            <person name="Dupont C."/>
            <person name="Frickenhaus S."/>
            <person name="Maumus F."/>
            <person name="Mcmullan M."/>
            <person name="Sanges R."/>
            <person name="Schmutz J."/>
            <person name="Toseland A."/>
            <person name="Valas R."/>
            <person name="Veluchamy A."/>
            <person name="Ward B.J."/>
            <person name="Allen A."/>
            <person name="Barry K."/>
            <person name="Falciatore A."/>
            <person name="Ferrante M."/>
            <person name="Fortunato A.E."/>
            <person name="Gloeckner G."/>
            <person name="Gruber A."/>
            <person name="Hipkin R."/>
            <person name="Janech M."/>
            <person name="Kroth P."/>
            <person name="Leese F."/>
            <person name="Lindquist E."/>
            <person name="Lyon B.R."/>
            <person name="Martin J."/>
            <person name="Mayer C."/>
            <person name="Parker M."/>
            <person name="Quesneville H."/>
            <person name="Raymond J."/>
            <person name="Uhlig C."/>
            <person name="Valentin K.U."/>
            <person name="Worden A.Z."/>
            <person name="Armbrust E.V."/>
            <person name="Bowler C."/>
            <person name="Green B."/>
            <person name="Moulton V."/>
            <person name="Van Oosterhout C."/>
            <person name="Grigoriev I."/>
        </authorList>
    </citation>
    <scope>NUCLEOTIDE SEQUENCE [LARGE SCALE GENOMIC DNA]</scope>
    <source>
        <strain evidence="2 3">CCMP1102</strain>
    </source>
</reference>
<evidence type="ECO:0000256" key="1">
    <source>
        <dbReference type="SAM" id="SignalP"/>
    </source>
</evidence>
<keyword evidence="3" id="KW-1185">Reference proteome</keyword>
<gene>
    <name evidence="2" type="ORF">FRACYDRAFT_234482</name>
</gene>
<dbReference type="InParanoid" id="A0A1E7FRQ4"/>
<protein>
    <submittedName>
        <fullName evidence="2">Uncharacterized protein</fullName>
    </submittedName>
</protein>
<evidence type="ECO:0000313" key="3">
    <source>
        <dbReference type="Proteomes" id="UP000095751"/>
    </source>
</evidence>
<dbReference type="EMBL" id="KV784354">
    <property type="protein sequence ID" value="OEU20851.1"/>
    <property type="molecule type" value="Genomic_DNA"/>
</dbReference>
<evidence type="ECO:0000313" key="2">
    <source>
        <dbReference type="EMBL" id="OEU20851.1"/>
    </source>
</evidence>
<feature type="chain" id="PRO_5009193456" evidence="1">
    <location>
        <begin position="19"/>
        <end position="278"/>
    </location>
</feature>